<gene>
    <name evidence="4" type="ORF">BECKSD772D_GA0070982_12181</name>
</gene>
<feature type="compositionally biased region" description="Basic and acidic residues" evidence="1">
    <location>
        <begin position="433"/>
        <end position="443"/>
    </location>
</feature>
<dbReference type="InterPro" id="IPR000998">
    <property type="entry name" value="MAM_dom"/>
</dbReference>
<feature type="region of interest" description="Disordered" evidence="1">
    <location>
        <begin position="380"/>
        <end position="462"/>
    </location>
</feature>
<evidence type="ECO:0000256" key="2">
    <source>
        <dbReference type="SAM" id="SignalP"/>
    </source>
</evidence>
<reference evidence="4" key="1">
    <citation type="submission" date="2019-02" db="EMBL/GenBank/DDBJ databases">
        <authorList>
            <person name="Gruber-Vodicka R. H."/>
            <person name="Seah K. B. B."/>
        </authorList>
    </citation>
    <scope>NUCLEOTIDE SEQUENCE</scope>
    <source>
        <strain evidence="4">BECK_S127</strain>
    </source>
</reference>
<keyword evidence="4" id="KW-0176">Collagen</keyword>
<dbReference type="PANTHER" id="PTHR23282:SF101">
    <property type="entry name" value="MAM DOMAIN-CONTAINING PROTEIN"/>
    <property type="match status" value="1"/>
</dbReference>
<keyword evidence="2" id="KW-0732">Signal</keyword>
<dbReference type="SMART" id="SM00137">
    <property type="entry name" value="MAM"/>
    <property type="match status" value="1"/>
</dbReference>
<feature type="domain" description="MAM" evidence="3">
    <location>
        <begin position="33"/>
        <end position="192"/>
    </location>
</feature>
<protein>
    <submittedName>
        <fullName evidence="4">Collagen triple helix repeat-containing protein</fullName>
    </submittedName>
</protein>
<proteinExistence type="predicted"/>
<dbReference type="PROSITE" id="PS50060">
    <property type="entry name" value="MAM_2"/>
    <property type="match status" value="1"/>
</dbReference>
<organism evidence="4">
    <name type="scientific">Candidatus Kentrum sp. SD</name>
    <dbReference type="NCBI Taxonomy" id="2126332"/>
    <lineage>
        <taxon>Bacteria</taxon>
        <taxon>Pseudomonadati</taxon>
        <taxon>Pseudomonadota</taxon>
        <taxon>Gammaproteobacteria</taxon>
        <taxon>Candidatus Kentrum</taxon>
    </lineage>
</organism>
<dbReference type="Gene3D" id="2.60.120.200">
    <property type="match status" value="1"/>
</dbReference>
<dbReference type="AlphaFoldDB" id="A0A451BS59"/>
<evidence type="ECO:0000256" key="1">
    <source>
        <dbReference type="SAM" id="MobiDB-lite"/>
    </source>
</evidence>
<name>A0A451BS59_9GAMM</name>
<dbReference type="CDD" id="cd06263">
    <property type="entry name" value="MAM"/>
    <property type="match status" value="1"/>
</dbReference>
<evidence type="ECO:0000313" key="4">
    <source>
        <dbReference type="EMBL" id="VFK81090.1"/>
    </source>
</evidence>
<dbReference type="InterPro" id="IPR013320">
    <property type="entry name" value="ConA-like_dom_sf"/>
</dbReference>
<evidence type="ECO:0000259" key="3">
    <source>
        <dbReference type="PROSITE" id="PS50060"/>
    </source>
</evidence>
<dbReference type="PANTHER" id="PTHR23282">
    <property type="entry name" value="APICAL ENDOSOMAL GLYCOPROTEIN PRECURSOR"/>
    <property type="match status" value="1"/>
</dbReference>
<dbReference type="Pfam" id="PF00629">
    <property type="entry name" value="MAM"/>
    <property type="match status" value="1"/>
</dbReference>
<dbReference type="InterPro" id="IPR008160">
    <property type="entry name" value="Collagen"/>
</dbReference>
<dbReference type="GO" id="GO:0016020">
    <property type="term" value="C:membrane"/>
    <property type="evidence" value="ECO:0007669"/>
    <property type="project" value="InterPro"/>
</dbReference>
<dbReference type="EMBL" id="CAADHB010000218">
    <property type="protein sequence ID" value="VFK81090.1"/>
    <property type="molecule type" value="Genomic_DNA"/>
</dbReference>
<sequence length="691" mass="72184">MKTKKSSHRAGNMALAILLPTLGVALPAHAAEHVATFESTLGGWTAIKDTAIFDWARRAGGTPSSYTGPSRAHGGEYYLYLETSYGNTPGKVAYLESRNFEDTVSSITFHYHMYGYHMGTLALEAFDGGVWRPVWRITGQQHAGHASAWTQKRIDLSGRTVEKIRFKGTTGAGYRGDMAIDQVTVTTGEATEPPTTTSPWSKSGRNIYYADSDGGNVGIGDNAPTADLSVLGNLSRALTGHVMASAGSTRVIGAETLFTEELRVGDSLLIGDAVFVVTGIQSDTALTVDTAPTVSTHNATAYTDSDLLIVETGAEKTALVVDRTGNVGIGAATPKAKLEVAGGIKIGNETVCDAGKAGTIRYDDAGKAVEFCDGSGWSRAGLQGEQGPRGLKGDKGEPGATGARGLRGERGPTGTTGPQGLRGLAGAMGPRGLKGDKGDKGDTGETGPQGKQGLKGDKGDPGIIKPVVNLKPLNQAPANPTNGDLYFNSSGALCVCIDGSWKKVEGNGYCTAVVYFNDFSAGAGTEWTNPTTSKANGESFLAAASHGSGRGTNSLTLSGLPTHTKVTVEFDLYIINSWDGNDGGGVGPDNWRLTVDGNQNLLYTSFATHNPRTQAYPSQLPPFGNGASNPYGTGSTERGHLGSGGYGDWTYRLSFTFNHSASNISLNFTSLQNQAPGDEGWGLDNVKVSLD</sequence>
<feature type="signal peptide" evidence="2">
    <location>
        <begin position="1"/>
        <end position="30"/>
    </location>
</feature>
<feature type="region of interest" description="Disordered" evidence="1">
    <location>
        <begin position="614"/>
        <end position="639"/>
    </location>
</feature>
<dbReference type="Pfam" id="PF01391">
    <property type="entry name" value="Collagen"/>
    <property type="match status" value="1"/>
</dbReference>
<accession>A0A451BS59</accession>
<dbReference type="InterPro" id="IPR051560">
    <property type="entry name" value="MAM_domain-containing"/>
</dbReference>
<feature type="chain" id="PRO_5019019666" evidence="2">
    <location>
        <begin position="31"/>
        <end position="691"/>
    </location>
</feature>
<dbReference type="SUPFAM" id="SSF49899">
    <property type="entry name" value="Concanavalin A-like lectins/glucanases"/>
    <property type="match status" value="1"/>
</dbReference>
<feature type="compositionally biased region" description="Polar residues" evidence="1">
    <location>
        <begin position="626"/>
        <end position="636"/>
    </location>
</feature>
<feature type="compositionally biased region" description="Low complexity" evidence="1">
    <location>
        <begin position="412"/>
        <end position="424"/>
    </location>
</feature>